<dbReference type="AlphaFoldDB" id="A0A951IW95"/>
<comment type="cofactor">
    <cofactor evidence="9">
        <name>Mg(2+)</name>
        <dbReference type="ChEBI" id="CHEBI:18420"/>
    </cofactor>
    <text evidence="9">Binds 1 Mg(2+) ion per subunit.</text>
</comment>
<dbReference type="PANTHER" id="PTHR20857:SF15">
    <property type="entry name" value="THIAMINE-PHOSPHATE SYNTHASE"/>
    <property type="match status" value="1"/>
</dbReference>
<organism evidence="13 14">
    <name type="scientific">Arthrospiribacter ruber</name>
    <dbReference type="NCBI Taxonomy" id="2487934"/>
    <lineage>
        <taxon>Bacteria</taxon>
        <taxon>Pseudomonadati</taxon>
        <taxon>Bacteroidota</taxon>
        <taxon>Cytophagia</taxon>
        <taxon>Cytophagales</taxon>
        <taxon>Cyclobacteriaceae</taxon>
        <taxon>Arthrospiribacter</taxon>
    </lineage>
</organism>
<sequence length="441" mass="48895">MLLRTIWRKKKPSIKALRKRPGSLKRKAVKSTSDLELIVISSPVPVPNEADGIQQLFEAGMELFHLRKPDMDQDAFLKLLAQMDSKYCNRMAIHQHHDLADDFGIKRLHFTEWKRKNTAKDELLGLKEKGLKISTSIHDLGLLTSLSHFDYVFFSPVFDSLSKKGYSSSLESGFKLVKPVGSPKVMALGGVELKNLSQVKAMGFDGAAVLGAIWNQTEKERPKILQALMKKEINKLHYISQEPPFNSHLESILHALEAGCKWVQLRVKNLQEQEVLDIAKVARQLCTEHQAQLIINDYVTVAKEVNADGVHVGLNDMSVAAARQILGPDKIIGATANTIDQVIMHAKAHPDYIGIGPFRFTRTKEKLSPILGLEGYASILNAMNSLKINIPVIAVGGIISSDVPALLAQGVHGVAISGDINHATEMERKVEEIYQMLQVAK</sequence>
<gene>
    <name evidence="9" type="primary">thiE</name>
    <name evidence="13" type="ORF">EGN73_11060</name>
</gene>
<evidence type="ECO:0000256" key="10">
    <source>
        <dbReference type="RuleBase" id="RU003826"/>
    </source>
</evidence>
<dbReference type="GO" id="GO:0009228">
    <property type="term" value="P:thiamine biosynthetic process"/>
    <property type="evidence" value="ECO:0007669"/>
    <property type="project" value="UniProtKB-KW"/>
</dbReference>
<dbReference type="InterPro" id="IPR034291">
    <property type="entry name" value="TMP_synthase"/>
</dbReference>
<evidence type="ECO:0000256" key="9">
    <source>
        <dbReference type="HAMAP-Rule" id="MF_00097"/>
    </source>
</evidence>
<dbReference type="GO" id="GO:0004789">
    <property type="term" value="F:thiamine-phosphate diphosphorylase activity"/>
    <property type="evidence" value="ECO:0007669"/>
    <property type="project" value="UniProtKB-UniRule"/>
</dbReference>
<evidence type="ECO:0000256" key="4">
    <source>
        <dbReference type="ARBA" id="ARBA00022842"/>
    </source>
</evidence>
<dbReference type="Proteomes" id="UP000727490">
    <property type="component" value="Unassembled WGS sequence"/>
</dbReference>
<dbReference type="InterPro" id="IPR022998">
    <property type="entry name" value="ThiamineP_synth_TenI"/>
</dbReference>
<name>A0A951IW95_9BACT</name>
<dbReference type="InterPro" id="IPR013785">
    <property type="entry name" value="Aldolase_TIM"/>
</dbReference>
<evidence type="ECO:0000313" key="13">
    <source>
        <dbReference type="EMBL" id="MBW3468345.1"/>
    </source>
</evidence>
<feature type="domain" description="Thiamine phosphate synthase/TenI" evidence="12">
    <location>
        <begin position="246"/>
        <end position="419"/>
    </location>
</feature>
<dbReference type="Gene3D" id="3.20.20.70">
    <property type="entry name" value="Aldolase class I"/>
    <property type="match status" value="2"/>
</dbReference>
<evidence type="ECO:0000256" key="5">
    <source>
        <dbReference type="ARBA" id="ARBA00022977"/>
    </source>
</evidence>
<evidence type="ECO:0000256" key="11">
    <source>
        <dbReference type="RuleBase" id="RU004253"/>
    </source>
</evidence>
<dbReference type="PANTHER" id="PTHR20857">
    <property type="entry name" value="THIAMINE-PHOSPHATE PYROPHOSPHORYLASE"/>
    <property type="match status" value="1"/>
</dbReference>
<dbReference type="EC" id="2.5.1.3" evidence="9"/>
<keyword evidence="5 9" id="KW-0784">Thiamine biosynthesis</keyword>
<comment type="pathway">
    <text evidence="1 9 11">Cofactor biosynthesis; thiamine diphosphate biosynthesis; thiamine phosphate from 4-amino-2-methyl-5-diphosphomethylpyrimidine and 4-methyl-5-(2-phosphoethyl)-thiazole: step 1/1.</text>
</comment>
<comment type="catalytic activity">
    <reaction evidence="7 9 10">
        <text>2-(2-carboxy-4-methylthiazol-5-yl)ethyl phosphate + 4-amino-2-methyl-5-(diphosphooxymethyl)pyrimidine + 2 H(+) = thiamine phosphate + CO2 + diphosphate</text>
        <dbReference type="Rhea" id="RHEA:47848"/>
        <dbReference type="ChEBI" id="CHEBI:15378"/>
        <dbReference type="ChEBI" id="CHEBI:16526"/>
        <dbReference type="ChEBI" id="CHEBI:33019"/>
        <dbReference type="ChEBI" id="CHEBI:37575"/>
        <dbReference type="ChEBI" id="CHEBI:57841"/>
        <dbReference type="ChEBI" id="CHEBI:62890"/>
        <dbReference type="EC" id="2.5.1.3"/>
    </reaction>
</comment>
<feature type="binding site" evidence="9">
    <location>
        <position position="397"/>
    </location>
    <ligand>
        <name>2-[(2R,5Z)-2-carboxy-4-methylthiazol-5(2H)-ylidene]ethyl phosphate</name>
        <dbReference type="ChEBI" id="CHEBI:62899"/>
    </ligand>
</feature>
<comment type="catalytic activity">
    <reaction evidence="6 9 10">
        <text>4-methyl-5-(2-phosphooxyethyl)-thiazole + 4-amino-2-methyl-5-(diphosphooxymethyl)pyrimidine + H(+) = thiamine phosphate + diphosphate</text>
        <dbReference type="Rhea" id="RHEA:22328"/>
        <dbReference type="ChEBI" id="CHEBI:15378"/>
        <dbReference type="ChEBI" id="CHEBI:33019"/>
        <dbReference type="ChEBI" id="CHEBI:37575"/>
        <dbReference type="ChEBI" id="CHEBI:57841"/>
        <dbReference type="ChEBI" id="CHEBI:58296"/>
        <dbReference type="EC" id="2.5.1.3"/>
    </reaction>
</comment>
<feature type="binding site" evidence="9">
    <location>
        <position position="297"/>
    </location>
    <ligand>
        <name>Mg(2+)</name>
        <dbReference type="ChEBI" id="CHEBI:18420"/>
    </ligand>
</feature>
<feature type="domain" description="Thiamine phosphate synthase/TenI" evidence="12">
    <location>
        <begin position="49"/>
        <end position="213"/>
    </location>
</feature>
<comment type="caution">
    <text evidence="13">The sequence shown here is derived from an EMBL/GenBank/DDBJ whole genome shotgun (WGS) entry which is preliminary data.</text>
</comment>
<dbReference type="HAMAP" id="MF_00097">
    <property type="entry name" value="TMP_synthase"/>
    <property type="match status" value="1"/>
</dbReference>
<evidence type="ECO:0000256" key="1">
    <source>
        <dbReference type="ARBA" id="ARBA00005165"/>
    </source>
</evidence>
<feature type="binding site" evidence="9">
    <location>
        <begin position="361"/>
        <end position="363"/>
    </location>
    <ligand>
        <name>2-[(2R,5Z)-2-carboxy-4-methylthiazol-5(2H)-ylidene]ethyl phosphate</name>
        <dbReference type="ChEBI" id="CHEBI:62899"/>
    </ligand>
</feature>
<comment type="function">
    <text evidence="9">Condenses 4-methyl-5-(beta-hydroxyethyl)thiazole monophosphate (THZ-P) and 2-methyl-4-amino-5-hydroxymethyl pyrimidine pyrophosphate (HMP-PP) to form thiamine monophosphate (TMP).</text>
</comment>
<dbReference type="GO" id="GO:0005737">
    <property type="term" value="C:cytoplasm"/>
    <property type="evidence" value="ECO:0007669"/>
    <property type="project" value="TreeGrafter"/>
</dbReference>
<feature type="binding site" evidence="9">
    <location>
        <position position="316"/>
    </location>
    <ligand>
        <name>Mg(2+)</name>
        <dbReference type="ChEBI" id="CHEBI:18420"/>
    </ligand>
</feature>
<keyword evidence="14" id="KW-1185">Reference proteome</keyword>
<evidence type="ECO:0000313" key="14">
    <source>
        <dbReference type="Proteomes" id="UP000727490"/>
    </source>
</evidence>
<dbReference type="CDD" id="cd00564">
    <property type="entry name" value="TMP_TenI"/>
    <property type="match status" value="2"/>
</dbReference>
<evidence type="ECO:0000256" key="3">
    <source>
        <dbReference type="ARBA" id="ARBA00022723"/>
    </source>
</evidence>
<dbReference type="NCBIfam" id="TIGR00693">
    <property type="entry name" value="thiE"/>
    <property type="match status" value="1"/>
</dbReference>
<feature type="binding site" evidence="9">
    <location>
        <begin position="264"/>
        <end position="268"/>
    </location>
    <ligand>
        <name>4-amino-2-methyl-5-(diphosphooxymethyl)pyrimidine</name>
        <dbReference type="ChEBI" id="CHEBI:57841"/>
    </ligand>
</feature>
<keyword evidence="3 9" id="KW-0479">Metal-binding</keyword>
<evidence type="ECO:0000259" key="12">
    <source>
        <dbReference type="Pfam" id="PF02581"/>
    </source>
</evidence>
<protein>
    <recommendedName>
        <fullName evidence="9">Thiamine-phosphate synthase</fullName>
        <shortName evidence="9">TP synthase</shortName>
        <shortName evidence="9">TPS</shortName>
        <ecNumber evidence="9">2.5.1.3</ecNumber>
    </recommendedName>
    <alternativeName>
        <fullName evidence="9">Thiamine-phosphate pyrophosphorylase</fullName>
        <shortName evidence="9">TMP pyrophosphorylase</shortName>
        <shortName evidence="9">TMP-PPase</shortName>
    </alternativeName>
</protein>
<dbReference type="Pfam" id="PF02581">
    <property type="entry name" value="TMP-TENI"/>
    <property type="match status" value="2"/>
</dbReference>
<evidence type="ECO:0000256" key="6">
    <source>
        <dbReference type="ARBA" id="ARBA00047334"/>
    </source>
</evidence>
<comment type="caution">
    <text evidence="9">Lacks conserved residue(s) required for the propagation of feature annotation.</text>
</comment>
<feature type="binding site" evidence="9">
    <location>
        <position position="335"/>
    </location>
    <ligand>
        <name>4-amino-2-methyl-5-(diphosphooxymethyl)pyrimidine</name>
        <dbReference type="ChEBI" id="CHEBI:57841"/>
    </ligand>
</feature>
<feature type="binding site" evidence="9">
    <location>
        <position position="296"/>
    </location>
    <ligand>
        <name>4-amino-2-methyl-5-(diphosphooxymethyl)pyrimidine</name>
        <dbReference type="ChEBI" id="CHEBI:57841"/>
    </ligand>
</feature>
<feature type="binding site" evidence="9">
    <location>
        <position position="364"/>
    </location>
    <ligand>
        <name>4-amino-2-methyl-5-(diphosphooxymethyl)pyrimidine</name>
        <dbReference type="ChEBI" id="CHEBI:57841"/>
    </ligand>
</feature>
<dbReference type="SUPFAM" id="SSF51391">
    <property type="entry name" value="Thiamin phosphate synthase"/>
    <property type="match status" value="2"/>
</dbReference>
<proteinExistence type="inferred from homology"/>
<keyword evidence="4 9" id="KW-0460">Magnesium</keyword>
<comment type="similarity">
    <text evidence="9 10">Belongs to the thiamine-phosphate synthase family.</text>
</comment>
<dbReference type="NCBIfam" id="NF000736">
    <property type="entry name" value="PRK00043.2-3"/>
    <property type="match status" value="1"/>
</dbReference>
<dbReference type="InterPro" id="IPR036206">
    <property type="entry name" value="ThiamineP_synth_sf"/>
</dbReference>
<comment type="catalytic activity">
    <reaction evidence="8 9 10">
        <text>2-[(2R,5Z)-2-carboxy-4-methylthiazol-5(2H)-ylidene]ethyl phosphate + 4-amino-2-methyl-5-(diphosphooxymethyl)pyrimidine + 2 H(+) = thiamine phosphate + CO2 + diphosphate</text>
        <dbReference type="Rhea" id="RHEA:47844"/>
        <dbReference type="ChEBI" id="CHEBI:15378"/>
        <dbReference type="ChEBI" id="CHEBI:16526"/>
        <dbReference type="ChEBI" id="CHEBI:33019"/>
        <dbReference type="ChEBI" id="CHEBI:37575"/>
        <dbReference type="ChEBI" id="CHEBI:57841"/>
        <dbReference type="ChEBI" id="CHEBI:62899"/>
        <dbReference type="EC" id="2.5.1.3"/>
    </reaction>
</comment>
<dbReference type="GO" id="GO:0009229">
    <property type="term" value="P:thiamine diphosphate biosynthetic process"/>
    <property type="evidence" value="ECO:0007669"/>
    <property type="project" value="UniProtKB-UniRule"/>
</dbReference>
<evidence type="ECO:0000256" key="7">
    <source>
        <dbReference type="ARBA" id="ARBA00047851"/>
    </source>
</evidence>
<accession>A0A951IW95</accession>
<evidence type="ECO:0000256" key="2">
    <source>
        <dbReference type="ARBA" id="ARBA00022679"/>
    </source>
</evidence>
<dbReference type="EMBL" id="RPHB01000005">
    <property type="protein sequence ID" value="MBW3468345.1"/>
    <property type="molecule type" value="Genomic_DNA"/>
</dbReference>
<evidence type="ECO:0000256" key="8">
    <source>
        <dbReference type="ARBA" id="ARBA00047883"/>
    </source>
</evidence>
<dbReference type="GO" id="GO:0000287">
    <property type="term" value="F:magnesium ion binding"/>
    <property type="evidence" value="ECO:0007669"/>
    <property type="project" value="UniProtKB-UniRule"/>
</dbReference>
<reference evidence="13 14" key="1">
    <citation type="journal article" date="2020" name="Syst. Appl. Microbiol.">
        <title>Arthrospiribacter ruber gen. nov., sp. nov., a novel bacterium isolated from Arthrospira cultures.</title>
        <authorList>
            <person name="Waleron M."/>
            <person name="Misztak A."/>
            <person name="Waleron M.M."/>
            <person name="Furmaniak M."/>
            <person name="Mrozik A."/>
            <person name="Waleron K."/>
        </authorList>
    </citation>
    <scope>NUCLEOTIDE SEQUENCE [LARGE SCALE GENOMIC DNA]</scope>
    <source>
        <strain evidence="13 14">DPMB0001</strain>
    </source>
</reference>
<keyword evidence="2 9" id="KW-0808">Transferase</keyword>